<evidence type="ECO:0000313" key="3">
    <source>
        <dbReference type="EMBL" id="KAG6741681.1"/>
    </source>
</evidence>
<sequence>MAATDPEATPNTKSRVCYREITGRKFIDREPNIECFILLGLLLLLFVFKFVSGVVNFVERRVIGLEKRIQELGCEVDVANGEMEEVKCIKETTEQELEGYELQLALNEASIQTLEARISIIQDEISSVGSQVEGLKSLCLGGMKNEEGASRDEFIRQMFDLNAKIRKFQEERCIKSQKESSIGTTAVLLNVMLITTTMDISRLIEPDRKAVKRVVTEVELRALEDILAHVASQTTKEEQEYIAEENIQNQVQKEYIDLQRKVSLMEAIVKETKALQDLTRYPYKHYSVWNWLSGHD</sequence>
<protein>
    <submittedName>
        <fullName evidence="3">Uncharacterized protein</fullName>
    </submittedName>
</protein>
<gene>
    <name evidence="3" type="ORF">POTOM_054958</name>
</gene>
<keyword evidence="1" id="KW-0175">Coiled coil</keyword>
<organism evidence="3 4">
    <name type="scientific">Populus tomentosa</name>
    <name type="common">Chinese white poplar</name>
    <dbReference type="NCBI Taxonomy" id="118781"/>
    <lineage>
        <taxon>Eukaryota</taxon>
        <taxon>Viridiplantae</taxon>
        <taxon>Streptophyta</taxon>
        <taxon>Embryophyta</taxon>
        <taxon>Tracheophyta</taxon>
        <taxon>Spermatophyta</taxon>
        <taxon>Magnoliopsida</taxon>
        <taxon>eudicotyledons</taxon>
        <taxon>Gunneridae</taxon>
        <taxon>Pentapetalae</taxon>
        <taxon>rosids</taxon>
        <taxon>fabids</taxon>
        <taxon>Malpighiales</taxon>
        <taxon>Salicaceae</taxon>
        <taxon>Saliceae</taxon>
        <taxon>Populus</taxon>
    </lineage>
</organism>
<evidence type="ECO:0000256" key="2">
    <source>
        <dbReference type="SAM" id="Phobius"/>
    </source>
</evidence>
<dbReference type="AlphaFoldDB" id="A0A8X8BYV0"/>
<dbReference type="OrthoDB" id="763901at2759"/>
<keyword evidence="2" id="KW-0472">Membrane</keyword>
<dbReference type="Proteomes" id="UP000886885">
    <property type="component" value="Chromosome 17D"/>
</dbReference>
<dbReference type="PANTHER" id="PTHR36001">
    <property type="entry name" value="CTAGE FAMILY PROTEIN-RELATED"/>
    <property type="match status" value="1"/>
</dbReference>
<dbReference type="PANTHER" id="PTHR36001:SF2">
    <property type="entry name" value="CTAGE FAMILY PROTEIN-RELATED"/>
    <property type="match status" value="1"/>
</dbReference>
<dbReference type="InterPro" id="IPR053327">
    <property type="entry name" value="KIP"/>
</dbReference>
<evidence type="ECO:0000313" key="4">
    <source>
        <dbReference type="Proteomes" id="UP000886885"/>
    </source>
</evidence>
<comment type="caution">
    <text evidence="3">The sequence shown here is derived from an EMBL/GenBank/DDBJ whole genome shotgun (WGS) entry which is preliminary data.</text>
</comment>
<accession>A0A8X8BYV0</accession>
<feature type="coiled-coil region" evidence="1">
    <location>
        <begin position="83"/>
        <end position="117"/>
    </location>
</feature>
<evidence type="ECO:0000256" key="1">
    <source>
        <dbReference type="SAM" id="Coils"/>
    </source>
</evidence>
<keyword evidence="4" id="KW-1185">Reference proteome</keyword>
<reference evidence="3" key="1">
    <citation type="journal article" date="2020" name="bioRxiv">
        <title>Hybrid origin of Populus tomentosa Carr. identified through genome sequencing and phylogenomic analysis.</title>
        <authorList>
            <person name="An X."/>
            <person name="Gao K."/>
            <person name="Chen Z."/>
            <person name="Li J."/>
            <person name="Yang X."/>
            <person name="Yang X."/>
            <person name="Zhou J."/>
            <person name="Guo T."/>
            <person name="Zhao T."/>
            <person name="Huang S."/>
            <person name="Miao D."/>
            <person name="Khan W.U."/>
            <person name="Rao P."/>
            <person name="Ye M."/>
            <person name="Lei B."/>
            <person name="Liao W."/>
            <person name="Wang J."/>
            <person name="Ji L."/>
            <person name="Li Y."/>
            <person name="Guo B."/>
            <person name="Mustafa N.S."/>
            <person name="Li S."/>
            <person name="Yun Q."/>
            <person name="Keller S.R."/>
            <person name="Mao J."/>
            <person name="Zhang R."/>
            <person name="Strauss S.H."/>
        </authorList>
    </citation>
    <scope>NUCLEOTIDE SEQUENCE</scope>
    <source>
        <strain evidence="3">GM15</strain>
        <tissue evidence="3">Leaf</tissue>
    </source>
</reference>
<keyword evidence="2" id="KW-0812">Transmembrane</keyword>
<dbReference type="EMBL" id="JAAWWB010000034">
    <property type="protein sequence ID" value="KAG6741681.1"/>
    <property type="molecule type" value="Genomic_DNA"/>
</dbReference>
<feature type="transmembrane region" description="Helical" evidence="2">
    <location>
        <begin position="36"/>
        <end position="58"/>
    </location>
</feature>
<proteinExistence type="predicted"/>
<name>A0A8X8BYV0_POPTO</name>
<keyword evidence="2" id="KW-1133">Transmembrane helix</keyword>